<keyword evidence="2" id="KW-1185">Reference proteome</keyword>
<gene>
    <name evidence="1" type="ORF">O1G22_40215</name>
</gene>
<organism evidence="1 2">
    <name type="scientific">Streptomyces camelliae</name>
    <dbReference type="NCBI Taxonomy" id="3004093"/>
    <lineage>
        <taxon>Bacteria</taxon>
        <taxon>Bacillati</taxon>
        <taxon>Actinomycetota</taxon>
        <taxon>Actinomycetes</taxon>
        <taxon>Kitasatosporales</taxon>
        <taxon>Streptomycetaceae</taxon>
        <taxon>Streptomyces</taxon>
    </lineage>
</organism>
<protein>
    <submittedName>
        <fullName evidence="1">Uncharacterized protein</fullName>
    </submittedName>
</protein>
<proteinExistence type="predicted"/>
<dbReference type="EMBL" id="CP115300">
    <property type="protein sequence ID" value="WBO68597.1"/>
    <property type="molecule type" value="Genomic_DNA"/>
</dbReference>
<reference evidence="1 2" key="1">
    <citation type="submission" date="2022-12" db="EMBL/GenBank/DDBJ databases">
        <authorList>
            <person name="Mo P."/>
        </authorList>
    </citation>
    <scope>NUCLEOTIDE SEQUENCE [LARGE SCALE GENOMIC DNA]</scope>
    <source>
        <strain evidence="1 2">HUAS 2-6</strain>
    </source>
</reference>
<dbReference type="RefSeq" id="WP_270085829.1">
    <property type="nucleotide sequence ID" value="NZ_CP115300.1"/>
</dbReference>
<accession>A0ABY7PG98</accession>
<name>A0ABY7PG98_9ACTN</name>
<evidence type="ECO:0000313" key="2">
    <source>
        <dbReference type="Proteomes" id="UP001212326"/>
    </source>
</evidence>
<evidence type="ECO:0000313" key="1">
    <source>
        <dbReference type="EMBL" id="WBO68597.1"/>
    </source>
</evidence>
<dbReference type="Proteomes" id="UP001212326">
    <property type="component" value="Chromosome"/>
</dbReference>
<sequence length="54" mass="5660">MKIFAAGGMPVMYDRIGVGYQHVRRPDPRPAELIHRVLGGVRSVVNAGAGSGAA</sequence>